<organism evidence="3 4">
    <name type="scientific">Iocasia fonsfrigidae</name>
    <dbReference type="NCBI Taxonomy" id="2682810"/>
    <lineage>
        <taxon>Bacteria</taxon>
        <taxon>Bacillati</taxon>
        <taxon>Bacillota</taxon>
        <taxon>Clostridia</taxon>
        <taxon>Halanaerobiales</taxon>
        <taxon>Halanaerobiaceae</taxon>
        <taxon>Iocasia</taxon>
    </lineage>
</organism>
<dbReference type="Pfam" id="PF00440">
    <property type="entry name" value="TetR_N"/>
    <property type="match status" value="1"/>
</dbReference>
<gene>
    <name evidence="3" type="ORF">GM661_09850</name>
</gene>
<dbReference type="GO" id="GO:0006355">
    <property type="term" value="P:regulation of DNA-templated transcription"/>
    <property type="evidence" value="ECO:0007669"/>
    <property type="project" value="UniProtKB-ARBA"/>
</dbReference>
<dbReference type="GO" id="GO:0003677">
    <property type="term" value="F:DNA binding"/>
    <property type="evidence" value="ECO:0007669"/>
    <property type="project" value="UniProtKB-KW"/>
</dbReference>
<name>A0A8A7K9X4_9FIRM</name>
<dbReference type="InterPro" id="IPR001647">
    <property type="entry name" value="HTH_TetR"/>
</dbReference>
<keyword evidence="4" id="KW-1185">Reference proteome</keyword>
<dbReference type="InterPro" id="IPR050109">
    <property type="entry name" value="HTH-type_TetR-like_transc_reg"/>
</dbReference>
<accession>A0A8A7K9X4</accession>
<dbReference type="InterPro" id="IPR009057">
    <property type="entry name" value="Homeodomain-like_sf"/>
</dbReference>
<dbReference type="Proteomes" id="UP000665020">
    <property type="component" value="Chromosome"/>
</dbReference>
<dbReference type="AlphaFoldDB" id="A0A8A7K9X4"/>
<evidence type="ECO:0000313" key="3">
    <source>
        <dbReference type="EMBL" id="QTL98261.1"/>
    </source>
</evidence>
<dbReference type="SUPFAM" id="SSF46689">
    <property type="entry name" value="Homeodomain-like"/>
    <property type="match status" value="1"/>
</dbReference>
<evidence type="ECO:0000256" key="1">
    <source>
        <dbReference type="ARBA" id="ARBA00023125"/>
    </source>
</evidence>
<reference evidence="3" key="1">
    <citation type="submission" date="2019-12" db="EMBL/GenBank/DDBJ databases">
        <authorList>
            <person name="zhang j."/>
            <person name="sun C.M."/>
        </authorList>
    </citation>
    <scope>NUCLEOTIDE SEQUENCE</scope>
    <source>
        <strain evidence="3">NS-1</strain>
    </source>
</reference>
<dbReference type="PANTHER" id="PTHR30328:SF54">
    <property type="entry name" value="HTH-TYPE TRANSCRIPTIONAL REPRESSOR SCO4008"/>
    <property type="match status" value="1"/>
</dbReference>
<dbReference type="PANTHER" id="PTHR30328">
    <property type="entry name" value="TRANSCRIPTIONAL REPRESSOR"/>
    <property type="match status" value="1"/>
</dbReference>
<keyword evidence="1" id="KW-0238">DNA-binding</keyword>
<dbReference type="EMBL" id="CP046640">
    <property type="protein sequence ID" value="QTL98261.1"/>
    <property type="molecule type" value="Genomic_DNA"/>
</dbReference>
<dbReference type="PRINTS" id="PR00455">
    <property type="entry name" value="HTHTETR"/>
</dbReference>
<evidence type="ECO:0000313" key="4">
    <source>
        <dbReference type="Proteomes" id="UP000665020"/>
    </source>
</evidence>
<evidence type="ECO:0000259" key="2">
    <source>
        <dbReference type="Pfam" id="PF00440"/>
    </source>
</evidence>
<dbReference type="Gene3D" id="1.10.357.10">
    <property type="entry name" value="Tetracycline Repressor, domain 2"/>
    <property type="match status" value="1"/>
</dbReference>
<protein>
    <submittedName>
        <fullName evidence="3">TetR family transcriptional regulator</fullName>
    </submittedName>
</protein>
<feature type="domain" description="HTH tetR-type" evidence="2">
    <location>
        <begin position="11"/>
        <end position="55"/>
    </location>
</feature>
<dbReference type="KEGG" id="ifn:GM661_09850"/>
<dbReference type="RefSeq" id="WP_230866711.1">
    <property type="nucleotide sequence ID" value="NZ_CP046640.1"/>
</dbReference>
<proteinExistence type="predicted"/>
<sequence length="204" mass="23480">MGNAVESKQKILNVAEKLFAEKGFDGARVSEIASEAGVNKALIYYYFNSKEDILETLFTILIDDFKNLIKNNMIGINVFSEDNLDIVMNSILDYILTKKDILRVAMVESMKAVSEQSIIIKIGEMLISAEIEEVRQSLLEKGIKSPGNIKEILVAEFFTGTLPVLNYVIFEDEFTHHFNMDEKEYREYFIKAFKQTHFAYHLKR</sequence>